<gene>
    <name evidence="2" type="ORF">ACFYWW_10985</name>
</gene>
<dbReference type="Proteomes" id="UP001601976">
    <property type="component" value="Unassembled WGS sequence"/>
</dbReference>
<comment type="caution">
    <text evidence="2">The sequence shown here is derived from an EMBL/GenBank/DDBJ whole genome shotgun (WGS) entry which is preliminary data.</text>
</comment>
<proteinExistence type="predicted"/>
<reference evidence="2 3" key="1">
    <citation type="submission" date="2024-10" db="EMBL/GenBank/DDBJ databases">
        <title>The Natural Products Discovery Center: Release of the First 8490 Sequenced Strains for Exploring Actinobacteria Biosynthetic Diversity.</title>
        <authorList>
            <person name="Kalkreuter E."/>
            <person name="Kautsar S.A."/>
            <person name="Yang D."/>
            <person name="Bader C.D."/>
            <person name="Teijaro C.N."/>
            <person name="Fluegel L."/>
            <person name="Davis C.M."/>
            <person name="Simpson J.R."/>
            <person name="Lauterbach L."/>
            <person name="Steele A.D."/>
            <person name="Gui C."/>
            <person name="Meng S."/>
            <person name="Li G."/>
            <person name="Viehrig K."/>
            <person name="Ye F."/>
            <person name="Su P."/>
            <person name="Kiefer A.F."/>
            <person name="Nichols A."/>
            <person name="Cepeda A.J."/>
            <person name="Yan W."/>
            <person name="Fan B."/>
            <person name="Jiang Y."/>
            <person name="Adhikari A."/>
            <person name="Zheng C.-J."/>
            <person name="Schuster L."/>
            <person name="Cowan T.M."/>
            <person name="Smanski M.J."/>
            <person name="Chevrette M.G."/>
            <person name="De Carvalho L.P.S."/>
            <person name="Shen B."/>
        </authorList>
    </citation>
    <scope>NUCLEOTIDE SEQUENCE [LARGE SCALE GENOMIC DNA]</scope>
    <source>
        <strain evidence="2 3">NPDC003029</strain>
    </source>
</reference>
<feature type="region of interest" description="Disordered" evidence="1">
    <location>
        <begin position="176"/>
        <end position="196"/>
    </location>
</feature>
<name>A0ABW6RCJ3_9ACTN</name>
<sequence length="413" mass="45503">MEIVYGEGWDLAARTLLGPLAPEAASARDEAGRPYVAVCRVPGGDGPAEVRLVSWRDHYAGVWVYDEQGRRTQRIELRLLDGDRLFRRETDSWLYAGPDMPEFDRACPRETVWLLPDGRGSNSWQPKGEEGSTLTTTADVSEEQRWMDRPAFGDWPLFSAQRRGLTGPVVFHDADVPEGGAVGRPEDAWRPPRPARPDHLEALFRPGTRMSTSHFSDMTVLEPRRCGTLRVPSGVLAVDCPFDDGGPRITVAVPPGAYALEEARVSVGYDCEWTGGWVTRTDATAVRLRLSDTPAASWDMALGEDDDIRLLGEDEAHGFATDAATGCFADAAAWEPLRGLFERAQIHNDPYAGEHLSDSMYVLRTTDQATAADLVAFATCGDRTYPVWVGRSEAGEIVCVDVVLDYLPDLKVH</sequence>
<feature type="compositionally biased region" description="Basic and acidic residues" evidence="1">
    <location>
        <begin position="184"/>
        <end position="196"/>
    </location>
</feature>
<accession>A0ABW6RCJ3</accession>
<protein>
    <submittedName>
        <fullName evidence="2">DUF4241 domain-containing protein</fullName>
    </submittedName>
</protein>
<dbReference type="InterPro" id="IPR025335">
    <property type="entry name" value="DUF4241"/>
</dbReference>
<organism evidence="2 3">
    <name type="scientific">Streptomyces flavidovirens</name>
    <dbReference type="NCBI Taxonomy" id="67298"/>
    <lineage>
        <taxon>Bacteria</taxon>
        <taxon>Bacillati</taxon>
        <taxon>Actinomycetota</taxon>
        <taxon>Actinomycetes</taxon>
        <taxon>Kitasatosporales</taxon>
        <taxon>Streptomycetaceae</taxon>
        <taxon>Streptomyces</taxon>
    </lineage>
</organism>
<evidence type="ECO:0000313" key="2">
    <source>
        <dbReference type="EMBL" id="MFF3339239.1"/>
    </source>
</evidence>
<evidence type="ECO:0000256" key="1">
    <source>
        <dbReference type="SAM" id="MobiDB-lite"/>
    </source>
</evidence>
<dbReference type="EMBL" id="JBIAPK010000003">
    <property type="protein sequence ID" value="MFF3339239.1"/>
    <property type="molecule type" value="Genomic_DNA"/>
</dbReference>
<evidence type="ECO:0000313" key="3">
    <source>
        <dbReference type="Proteomes" id="UP001601976"/>
    </source>
</evidence>
<keyword evidence="3" id="KW-1185">Reference proteome</keyword>
<dbReference type="RefSeq" id="WP_387895142.1">
    <property type="nucleotide sequence ID" value="NZ_JBIAPK010000003.1"/>
</dbReference>
<dbReference type="Pfam" id="PF14025">
    <property type="entry name" value="DUF4241"/>
    <property type="match status" value="1"/>
</dbReference>